<feature type="domain" description="RDD" evidence="7">
    <location>
        <begin position="18"/>
        <end position="161"/>
    </location>
</feature>
<dbReference type="PANTHER" id="PTHR36115">
    <property type="entry name" value="PROLINE-RICH ANTIGEN HOMOLOG-RELATED"/>
    <property type="match status" value="1"/>
</dbReference>
<feature type="transmembrane region" description="Helical" evidence="6">
    <location>
        <begin position="181"/>
        <end position="199"/>
    </location>
</feature>
<evidence type="ECO:0000313" key="11">
    <source>
        <dbReference type="Proteomes" id="UP000595107"/>
    </source>
</evidence>
<keyword evidence="3 6" id="KW-0812">Transmembrane</keyword>
<dbReference type="InterPro" id="IPR051791">
    <property type="entry name" value="Pra-immunoreactive"/>
</dbReference>
<reference evidence="8 11" key="2">
    <citation type="submission" date="2020-12" db="EMBL/GenBank/DDBJ databases">
        <title>FDA dAtabase for Regulatory Grade micrObial Sequences (FDA-ARGOS): Supporting development and validation of Infectious Disease Dx tests.</title>
        <authorList>
            <person name="Sproer C."/>
            <person name="Gronow S."/>
            <person name="Severitt S."/>
            <person name="Schroder I."/>
            <person name="Tallon L."/>
            <person name="Sadzewicz L."/>
            <person name="Zhao X."/>
            <person name="Boylan J."/>
            <person name="Ott S."/>
            <person name="Bowen H."/>
            <person name="Vavikolanu K."/>
            <person name="Mehta A."/>
            <person name="Aluvathingal J."/>
            <person name="Nadendla S."/>
            <person name="Lowell S."/>
            <person name="Myers T."/>
            <person name="Yan Y."/>
            <person name="Sichtig H."/>
        </authorList>
    </citation>
    <scope>NUCLEOTIDE SEQUENCE [LARGE SCALE GENOMIC DNA]</scope>
    <source>
        <strain evidence="8 11">FDAARGOS_910</strain>
    </source>
</reference>
<dbReference type="PANTHER" id="PTHR36115:SF4">
    <property type="entry name" value="MEMBRANE PROTEIN"/>
    <property type="match status" value="1"/>
</dbReference>
<reference evidence="9 10" key="1">
    <citation type="submission" date="2018-06" db="EMBL/GenBank/DDBJ databases">
        <authorList>
            <consortium name="Pathogen Informatics"/>
            <person name="Doyle S."/>
        </authorList>
    </citation>
    <scope>NUCLEOTIDE SEQUENCE [LARGE SCALE GENOMIC DNA]</scope>
    <source>
        <strain evidence="9 10">NCTC10308</strain>
    </source>
</reference>
<evidence type="ECO:0000313" key="10">
    <source>
        <dbReference type="Proteomes" id="UP000254227"/>
    </source>
</evidence>
<comment type="subcellular location">
    <subcellularLocation>
        <location evidence="1">Cell membrane</location>
        <topology evidence="1">Multi-pass membrane protein</topology>
    </subcellularLocation>
</comment>
<feature type="transmembrane region" description="Helical" evidence="6">
    <location>
        <begin position="25"/>
        <end position="46"/>
    </location>
</feature>
<dbReference type="EMBL" id="CP065666">
    <property type="protein sequence ID" value="QPS04646.1"/>
    <property type="molecule type" value="Genomic_DNA"/>
</dbReference>
<name>A0A380U4J9_ACIJO</name>
<dbReference type="Pfam" id="PF06271">
    <property type="entry name" value="RDD"/>
    <property type="match status" value="1"/>
</dbReference>
<protein>
    <submittedName>
        <fullName evidence="8 9">RDD family</fullName>
    </submittedName>
</protein>
<feature type="transmembrane region" description="Helical" evidence="6">
    <location>
        <begin position="52"/>
        <end position="70"/>
    </location>
</feature>
<evidence type="ECO:0000259" key="7">
    <source>
        <dbReference type="Pfam" id="PF06271"/>
    </source>
</evidence>
<keyword evidence="4 6" id="KW-1133">Transmembrane helix</keyword>
<evidence type="ECO:0000256" key="6">
    <source>
        <dbReference type="SAM" id="Phobius"/>
    </source>
</evidence>
<dbReference type="Proteomes" id="UP000595107">
    <property type="component" value="Chromosome"/>
</dbReference>
<sequence>MDNTIENDVSPDTQPYIAGFWRRSFAFIIDALLIGAFCNIISSLLGKFPYEYPILITLIGYLFVILYFTYCNSVNNNGQTIGKILQSIKVVKLDQQYLSLSASFLRSAILYAPFCLMSFTLLFHPVLNSIFTILLGSLLISTLYLYIFNRKNRRSIHDYLAHTIVIKNGVEPKTISTTWNVHFYIATILVFIFSGLQVWNSITSDQDYIPISLQNLKFKELSQFDYGYLILPKNEEGINPTQHYYLATITDPNLLNNPSYAEEFAEYIFKLEPRHRAKYLENYVQLTARYQFGLISKKRSSTYLIETDDQQEITAQEVSSQQQTQIGGGY</sequence>
<keyword evidence="5 6" id="KW-0472">Membrane</keyword>
<gene>
    <name evidence="8" type="ORF">I6G67_03955</name>
    <name evidence="9" type="ORF">NCTC10308_01969</name>
</gene>
<evidence type="ECO:0000256" key="5">
    <source>
        <dbReference type="ARBA" id="ARBA00023136"/>
    </source>
</evidence>
<accession>A0A380U4J9</accession>
<evidence type="ECO:0000256" key="1">
    <source>
        <dbReference type="ARBA" id="ARBA00004651"/>
    </source>
</evidence>
<proteinExistence type="predicted"/>
<organism evidence="9 10">
    <name type="scientific">Acinetobacter johnsonii</name>
    <dbReference type="NCBI Taxonomy" id="40214"/>
    <lineage>
        <taxon>Bacteria</taxon>
        <taxon>Pseudomonadati</taxon>
        <taxon>Pseudomonadota</taxon>
        <taxon>Gammaproteobacteria</taxon>
        <taxon>Moraxellales</taxon>
        <taxon>Moraxellaceae</taxon>
        <taxon>Acinetobacter</taxon>
    </lineage>
</organism>
<keyword evidence="2" id="KW-1003">Cell membrane</keyword>
<dbReference type="InterPro" id="IPR010432">
    <property type="entry name" value="RDD"/>
</dbReference>
<dbReference type="AlphaFoldDB" id="A0A380U4J9"/>
<dbReference type="Proteomes" id="UP000254227">
    <property type="component" value="Unassembled WGS sequence"/>
</dbReference>
<feature type="transmembrane region" description="Helical" evidence="6">
    <location>
        <begin position="104"/>
        <end position="123"/>
    </location>
</feature>
<dbReference type="EMBL" id="UFRV01000006">
    <property type="protein sequence ID" value="SUT96274.1"/>
    <property type="molecule type" value="Genomic_DNA"/>
</dbReference>
<evidence type="ECO:0000256" key="3">
    <source>
        <dbReference type="ARBA" id="ARBA00022692"/>
    </source>
</evidence>
<evidence type="ECO:0000313" key="8">
    <source>
        <dbReference type="EMBL" id="QPS04646.1"/>
    </source>
</evidence>
<evidence type="ECO:0000313" key="9">
    <source>
        <dbReference type="EMBL" id="SUT96274.1"/>
    </source>
</evidence>
<dbReference type="GO" id="GO:0005886">
    <property type="term" value="C:plasma membrane"/>
    <property type="evidence" value="ECO:0007669"/>
    <property type="project" value="UniProtKB-SubCell"/>
</dbReference>
<evidence type="ECO:0000256" key="2">
    <source>
        <dbReference type="ARBA" id="ARBA00022475"/>
    </source>
</evidence>
<evidence type="ECO:0000256" key="4">
    <source>
        <dbReference type="ARBA" id="ARBA00022989"/>
    </source>
</evidence>
<dbReference type="RefSeq" id="WP_004695538.1">
    <property type="nucleotide sequence ID" value="NZ_BBTB01000070.1"/>
</dbReference>
<feature type="transmembrane region" description="Helical" evidence="6">
    <location>
        <begin position="129"/>
        <end position="147"/>
    </location>
</feature>